<feature type="transmembrane region" description="Helical" evidence="7">
    <location>
        <begin position="118"/>
        <end position="139"/>
    </location>
</feature>
<dbReference type="EMBL" id="JARQBJ010000002">
    <property type="protein sequence ID" value="MDT2809852.1"/>
    <property type="molecule type" value="Genomic_DNA"/>
</dbReference>
<keyword evidence="6 7" id="KW-0472">Membrane</keyword>
<dbReference type="RefSeq" id="WP_311835184.1">
    <property type="nucleotide sequence ID" value="NZ_JARQBJ010000002.1"/>
</dbReference>
<sequence length="605" mass="68012">MKKLIYGLKAVGVLALVLISNLYLQWCQNNLSLDLALKFAFSWHTEKFFLGGLVLLALLLFLSGVIGSLGMGAVLYTVFIGILGYADYLKMTMRQEPIYPDDLKMAANLGMMKDLVGLPLFLVLLVVILAVLVGVGYMFWRSLKKPKNIQILRLVTVVLSGGLLLYASNFNSSSNLLRKGYDRTALWIPYSQKMNYYNVGFVGGFLYNLKVEAMEKPKGYSEAAVKEITERYQKEADAANKKVKEEEQPNIVYVMSESFSDPNRLKGVTVSGDPLKDYYEVANQTYSGQMLSQNYGGGTANIEFEALTGFSMEPLNAQMTTPYTLLVPKLEKLPSLVSLLKDSGYETTAIHPYDTSMYKRKDVYQVLGFDQFLDQDTMTHRDKLENNPYISDESAYEEVLDQLDSDTPQFLHLVTMQTHMPYNGKYSNISYQVTAEGNNDSIANYAQDVAYTSEALKNFTQELSKLSRRTIVVFWGDHLPGIYSDATQAANTGTTLHETEFLIYDSAGQLANTASGQITSPFYFAPTLFQQAGQATTGFYQLLLDLQKVLPAFEKSMYYQNGQWQATASLGDKESIYKDYQMIQYDILAGKQYSLASDFFARENE</sequence>
<dbReference type="Proteomes" id="UP001256711">
    <property type="component" value="Unassembled WGS sequence"/>
</dbReference>
<dbReference type="SUPFAM" id="SSF53649">
    <property type="entry name" value="Alkaline phosphatase-like"/>
    <property type="match status" value="1"/>
</dbReference>
<evidence type="ECO:0000313" key="10">
    <source>
        <dbReference type="Proteomes" id="UP001256711"/>
    </source>
</evidence>
<feature type="transmembrane region" description="Helical" evidence="7">
    <location>
        <begin position="48"/>
        <end position="66"/>
    </location>
</feature>
<evidence type="ECO:0000259" key="8">
    <source>
        <dbReference type="Pfam" id="PF00884"/>
    </source>
</evidence>
<dbReference type="InterPro" id="IPR017850">
    <property type="entry name" value="Alkaline_phosphatase_core_sf"/>
</dbReference>
<proteinExistence type="predicted"/>
<evidence type="ECO:0000256" key="6">
    <source>
        <dbReference type="ARBA" id="ARBA00023136"/>
    </source>
</evidence>
<comment type="caution">
    <text evidence="9">The sequence shown here is derived from an EMBL/GenBank/DDBJ whole genome shotgun (WGS) entry which is preliminary data.</text>
</comment>
<feature type="transmembrane region" description="Helical" evidence="7">
    <location>
        <begin position="73"/>
        <end position="91"/>
    </location>
</feature>
<reference evidence="9" key="1">
    <citation type="submission" date="2023-03" db="EMBL/GenBank/DDBJ databases">
        <authorList>
            <person name="Shen W."/>
            <person name="Cai J."/>
        </authorList>
    </citation>
    <scope>NUCLEOTIDE SEQUENCE</scope>
    <source>
        <strain evidence="9">B226-2</strain>
    </source>
</reference>
<dbReference type="CDD" id="cd16015">
    <property type="entry name" value="LTA_synthase"/>
    <property type="match status" value="1"/>
</dbReference>
<dbReference type="Gene3D" id="3.40.720.10">
    <property type="entry name" value="Alkaline Phosphatase, subunit A"/>
    <property type="match status" value="1"/>
</dbReference>
<name>A0AAW8U0R2_9ENTE</name>
<gene>
    <name evidence="9" type="ORF">P7H43_05100</name>
</gene>
<keyword evidence="3" id="KW-1003">Cell membrane</keyword>
<dbReference type="GO" id="GO:0005886">
    <property type="term" value="C:plasma membrane"/>
    <property type="evidence" value="ECO:0007669"/>
    <property type="project" value="UniProtKB-SubCell"/>
</dbReference>
<comment type="pathway">
    <text evidence="2">Cell wall biogenesis; lipoteichoic acid biosynthesis.</text>
</comment>
<dbReference type="Pfam" id="PF00884">
    <property type="entry name" value="Sulfatase"/>
    <property type="match status" value="1"/>
</dbReference>
<feature type="domain" description="Sulfatase N-terminal" evidence="8">
    <location>
        <begin position="249"/>
        <end position="533"/>
    </location>
</feature>
<protein>
    <submittedName>
        <fullName evidence="9">LTA synthase family protein</fullName>
    </submittedName>
</protein>
<keyword evidence="5 7" id="KW-1133">Transmembrane helix</keyword>
<evidence type="ECO:0000256" key="1">
    <source>
        <dbReference type="ARBA" id="ARBA00004651"/>
    </source>
</evidence>
<evidence type="ECO:0000256" key="7">
    <source>
        <dbReference type="SAM" id="Phobius"/>
    </source>
</evidence>
<dbReference type="AlphaFoldDB" id="A0AAW8U0R2"/>
<evidence type="ECO:0000256" key="5">
    <source>
        <dbReference type="ARBA" id="ARBA00022989"/>
    </source>
</evidence>
<dbReference type="InterPro" id="IPR000917">
    <property type="entry name" value="Sulfatase_N"/>
</dbReference>
<evidence type="ECO:0000256" key="4">
    <source>
        <dbReference type="ARBA" id="ARBA00022692"/>
    </source>
</evidence>
<organism evidence="9 10">
    <name type="scientific">Enterococcus asini</name>
    <dbReference type="NCBI Taxonomy" id="57732"/>
    <lineage>
        <taxon>Bacteria</taxon>
        <taxon>Bacillati</taxon>
        <taxon>Bacillota</taxon>
        <taxon>Bacilli</taxon>
        <taxon>Lactobacillales</taxon>
        <taxon>Enterococcaceae</taxon>
        <taxon>Enterococcus</taxon>
    </lineage>
</organism>
<dbReference type="InterPro" id="IPR050448">
    <property type="entry name" value="OpgB/LTA_synthase_biosynth"/>
</dbReference>
<evidence type="ECO:0000313" key="9">
    <source>
        <dbReference type="EMBL" id="MDT2809852.1"/>
    </source>
</evidence>
<dbReference type="PANTHER" id="PTHR47371:SF3">
    <property type="entry name" value="PHOSPHOGLYCEROL TRANSFERASE I"/>
    <property type="match status" value="1"/>
</dbReference>
<dbReference type="PANTHER" id="PTHR47371">
    <property type="entry name" value="LIPOTEICHOIC ACID SYNTHASE"/>
    <property type="match status" value="1"/>
</dbReference>
<comment type="subcellular location">
    <subcellularLocation>
        <location evidence="1">Cell membrane</location>
        <topology evidence="1">Multi-pass membrane protein</topology>
    </subcellularLocation>
</comment>
<evidence type="ECO:0000256" key="2">
    <source>
        <dbReference type="ARBA" id="ARBA00004936"/>
    </source>
</evidence>
<evidence type="ECO:0000256" key="3">
    <source>
        <dbReference type="ARBA" id="ARBA00022475"/>
    </source>
</evidence>
<keyword evidence="4 7" id="KW-0812">Transmembrane</keyword>
<feature type="transmembrane region" description="Helical" evidence="7">
    <location>
        <begin position="151"/>
        <end position="168"/>
    </location>
</feature>
<accession>A0AAW8U0R2</accession>